<dbReference type="Proteomes" id="UP000301870">
    <property type="component" value="Chromosome 3"/>
</dbReference>
<evidence type="ECO:0000256" key="3">
    <source>
        <dbReference type="ARBA" id="ARBA00022525"/>
    </source>
</evidence>
<sequence length="484" mass="55302">MRLLYFTILLAITSVPSRCQLRNRVGKFDEVFAWKQLTFDINGIEVLEDRFSEDDLAGRDRRSTDNIYFDDKDNEEQKVWNKRPSLSSQLPVYNNPIDTPSSAPINPNDEVGRFFVQYNNVPMGAERVDDRVFITIPRRRYGIPATLNYIDLNLHGNSRSPPLSPYPDMERSRSLISVYRTRADECGRLWMVDTGVIEIPNNPQYLRPPAIVVFDLKTDKQILRYQFKSSDIPTNRTATGLASITVVIKNGDCSDAYAYVPDLQTFGLIVYSLRENDSWRHQHNYFHFNPTSGSLRVAGHSFMWNDGIFSVAAGQPGPDGCRPVYFHPMVSHQEFSVSSCELEKRQANETAFEVVGDRGSNSQSTMHDMHGATKVMFFAEVGRDSISCWNTDMPLRPDNMAMLARDSSRLSYPSDLHVTDNEVWVTSNTLPRFIYSRFNPNDYNFFVYKANVDNILSGTVCEGAKSDSPLYHNYGGYYNKNKYA</sequence>
<keyword evidence="4 5" id="KW-0732">Signal</keyword>
<evidence type="ECO:0000256" key="1">
    <source>
        <dbReference type="ARBA" id="ARBA00004613"/>
    </source>
</evidence>
<evidence type="ECO:0000313" key="7">
    <source>
        <dbReference type="RefSeq" id="XP_022831247.1"/>
    </source>
</evidence>
<keyword evidence="3" id="KW-0964">Secreted</keyword>
<gene>
    <name evidence="7" type="primary">LOC111359817</name>
</gene>
<organism evidence="6 7">
    <name type="scientific">Spodoptera litura</name>
    <name type="common">Asian cotton leafworm</name>
    <dbReference type="NCBI Taxonomy" id="69820"/>
    <lineage>
        <taxon>Eukaryota</taxon>
        <taxon>Metazoa</taxon>
        <taxon>Ecdysozoa</taxon>
        <taxon>Arthropoda</taxon>
        <taxon>Hexapoda</taxon>
        <taxon>Insecta</taxon>
        <taxon>Pterygota</taxon>
        <taxon>Neoptera</taxon>
        <taxon>Endopterygota</taxon>
        <taxon>Lepidoptera</taxon>
        <taxon>Glossata</taxon>
        <taxon>Ditrysia</taxon>
        <taxon>Noctuoidea</taxon>
        <taxon>Noctuidae</taxon>
        <taxon>Amphipyrinae</taxon>
        <taxon>Spodoptera</taxon>
    </lineage>
</organism>
<dbReference type="OrthoDB" id="7776143at2759"/>
<keyword evidence="6" id="KW-1185">Reference proteome</keyword>
<dbReference type="Gene3D" id="2.120.10.30">
    <property type="entry name" value="TolB, C-terminal domain"/>
    <property type="match status" value="1"/>
</dbReference>
<dbReference type="Pfam" id="PF03022">
    <property type="entry name" value="MRJP"/>
    <property type="match status" value="1"/>
</dbReference>
<dbReference type="CTD" id="693000"/>
<name>A0A9J7EMJ4_SPOLT</name>
<feature type="chain" id="PRO_5039955090" evidence="5">
    <location>
        <begin position="20"/>
        <end position="484"/>
    </location>
</feature>
<dbReference type="GeneID" id="111359817"/>
<dbReference type="PANTHER" id="PTHR10009">
    <property type="entry name" value="PROTEIN YELLOW-RELATED"/>
    <property type="match status" value="1"/>
</dbReference>
<evidence type="ECO:0000256" key="5">
    <source>
        <dbReference type="SAM" id="SignalP"/>
    </source>
</evidence>
<dbReference type="PANTHER" id="PTHR10009:SF10">
    <property type="entry name" value="L-DOPACHROME TAUTOMERASE YELLOW-F-RELATED"/>
    <property type="match status" value="1"/>
</dbReference>
<comment type="subcellular location">
    <subcellularLocation>
        <location evidence="1">Secreted</location>
    </subcellularLocation>
</comment>
<dbReference type="KEGG" id="sliu:111359817"/>
<evidence type="ECO:0000256" key="2">
    <source>
        <dbReference type="ARBA" id="ARBA00009127"/>
    </source>
</evidence>
<protein>
    <submittedName>
        <fullName evidence="7">L-dopachrome tautomerase yellow-f2-like</fullName>
    </submittedName>
</protein>
<dbReference type="RefSeq" id="XP_022831247.1">
    <property type="nucleotide sequence ID" value="XM_022975479.1"/>
</dbReference>
<accession>A0A9J7EMJ4</accession>
<dbReference type="GO" id="GO:0005576">
    <property type="term" value="C:extracellular region"/>
    <property type="evidence" value="ECO:0007669"/>
    <property type="project" value="UniProtKB-SubCell"/>
</dbReference>
<proteinExistence type="inferred from homology"/>
<dbReference type="InterPro" id="IPR011042">
    <property type="entry name" value="6-blade_b-propeller_TolB-like"/>
</dbReference>
<evidence type="ECO:0000256" key="4">
    <source>
        <dbReference type="ARBA" id="ARBA00022729"/>
    </source>
</evidence>
<dbReference type="AlphaFoldDB" id="A0A9J7EMJ4"/>
<comment type="similarity">
    <text evidence="2">Belongs to the major royal jelly protein family.</text>
</comment>
<dbReference type="InterPro" id="IPR017996">
    <property type="entry name" value="MRJP/yellow-related"/>
</dbReference>
<feature type="signal peptide" evidence="5">
    <location>
        <begin position="1"/>
        <end position="19"/>
    </location>
</feature>
<reference evidence="7" key="1">
    <citation type="submission" date="2025-08" db="UniProtKB">
        <authorList>
            <consortium name="RefSeq"/>
        </authorList>
    </citation>
    <scope>IDENTIFICATION</scope>
    <source>
        <strain evidence="7">Ishihara</strain>
        <tissue evidence="7">Whole body</tissue>
    </source>
</reference>
<evidence type="ECO:0000313" key="6">
    <source>
        <dbReference type="Proteomes" id="UP000301870"/>
    </source>
</evidence>